<dbReference type="EMBL" id="QJKJ01016943">
    <property type="protein sequence ID" value="RDX60329.1"/>
    <property type="molecule type" value="Genomic_DNA"/>
</dbReference>
<dbReference type="PANTHER" id="PTHR35046:SF26">
    <property type="entry name" value="RNA-DIRECTED DNA POLYMERASE"/>
    <property type="match status" value="1"/>
</dbReference>
<dbReference type="AlphaFoldDB" id="A0A371E2Q6"/>
<reference evidence="1" key="1">
    <citation type="submission" date="2018-05" db="EMBL/GenBank/DDBJ databases">
        <title>Draft genome of Mucuna pruriens seed.</title>
        <authorList>
            <person name="Nnadi N.E."/>
            <person name="Vos R."/>
            <person name="Hasami M.H."/>
            <person name="Devisetty U.K."/>
            <person name="Aguiy J.C."/>
        </authorList>
    </citation>
    <scope>NUCLEOTIDE SEQUENCE [LARGE SCALE GENOMIC DNA]</scope>
    <source>
        <strain evidence="1">JCA_2017</strain>
    </source>
</reference>
<evidence type="ECO:0000313" key="2">
    <source>
        <dbReference type="Proteomes" id="UP000257109"/>
    </source>
</evidence>
<organism evidence="1 2">
    <name type="scientific">Mucuna pruriens</name>
    <name type="common">Velvet bean</name>
    <name type="synonym">Dolichos pruriens</name>
    <dbReference type="NCBI Taxonomy" id="157652"/>
    <lineage>
        <taxon>Eukaryota</taxon>
        <taxon>Viridiplantae</taxon>
        <taxon>Streptophyta</taxon>
        <taxon>Embryophyta</taxon>
        <taxon>Tracheophyta</taxon>
        <taxon>Spermatophyta</taxon>
        <taxon>Magnoliopsida</taxon>
        <taxon>eudicotyledons</taxon>
        <taxon>Gunneridae</taxon>
        <taxon>Pentapetalae</taxon>
        <taxon>rosids</taxon>
        <taxon>fabids</taxon>
        <taxon>Fabales</taxon>
        <taxon>Fabaceae</taxon>
        <taxon>Papilionoideae</taxon>
        <taxon>50 kb inversion clade</taxon>
        <taxon>NPAAA clade</taxon>
        <taxon>indigoferoid/millettioid clade</taxon>
        <taxon>Phaseoleae</taxon>
        <taxon>Mucuna</taxon>
    </lineage>
</organism>
<feature type="non-terminal residue" evidence="1">
    <location>
        <position position="1"/>
    </location>
</feature>
<keyword evidence="2" id="KW-1185">Reference proteome</keyword>
<protein>
    <submittedName>
        <fullName evidence="1">Uncharacterized protein</fullName>
    </submittedName>
</protein>
<evidence type="ECO:0000313" key="1">
    <source>
        <dbReference type="EMBL" id="RDX60329.1"/>
    </source>
</evidence>
<accession>A0A371E2Q6</accession>
<gene>
    <name evidence="1" type="ORF">CR513_61535</name>
</gene>
<dbReference type="Proteomes" id="UP000257109">
    <property type="component" value="Unassembled WGS sequence"/>
</dbReference>
<proteinExistence type="predicted"/>
<name>A0A371E2Q6_MUCPR</name>
<comment type="caution">
    <text evidence="1">The sequence shown here is derived from an EMBL/GenBank/DDBJ whole genome shotgun (WGS) entry which is preliminary data.</text>
</comment>
<dbReference type="OrthoDB" id="1935586at2759"/>
<dbReference type="PANTHER" id="PTHR35046">
    <property type="entry name" value="ZINC KNUCKLE (CCHC-TYPE) FAMILY PROTEIN"/>
    <property type="match status" value="1"/>
</dbReference>
<sequence length="94" mass="10636">MAHFIPCHKVDDACLMANLFSKEVVILHGLHRTIVSDMDSKKSYGASLALSFSFQLLVILKQMIRLRLLIGSCPNYLRVLWARVCELGKNGYLI</sequence>